<evidence type="ECO:0000256" key="1">
    <source>
        <dbReference type="ARBA" id="ARBA00004389"/>
    </source>
</evidence>
<keyword evidence="6 10" id="KW-0256">Endoplasmic reticulum</keyword>
<name>A0A5C3LMY8_9AGAR</name>
<evidence type="ECO:0000313" key="11">
    <source>
        <dbReference type="EMBL" id="TFK34534.1"/>
    </source>
</evidence>
<dbReference type="STRING" id="68775.A0A5C3LMY8"/>
<dbReference type="AlphaFoldDB" id="A0A5C3LMY8"/>
<dbReference type="PANTHER" id="PTHR28650">
    <property type="entry name" value="PHOSPHATIDYLINOSITOL-GLYCAN BIOSYNTHESIS CLASS X PROTEIN"/>
    <property type="match status" value="1"/>
</dbReference>
<dbReference type="EMBL" id="ML213630">
    <property type="protein sequence ID" value="TFK34534.1"/>
    <property type="molecule type" value="Genomic_DNA"/>
</dbReference>
<dbReference type="UniPathway" id="UPA00196"/>
<comment type="similarity">
    <text evidence="3 10">Belongs to the PIGX family.</text>
</comment>
<evidence type="ECO:0000313" key="12">
    <source>
        <dbReference type="Proteomes" id="UP000308652"/>
    </source>
</evidence>
<dbReference type="PANTHER" id="PTHR28650:SF1">
    <property type="entry name" value="PHOSPHATIDYLINOSITOL-GLYCAN BIOSYNTHESIS CLASS X PROTEIN"/>
    <property type="match status" value="1"/>
</dbReference>
<dbReference type="GO" id="GO:0006506">
    <property type="term" value="P:GPI anchor biosynthetic process"/>
    <property type="evidence" value="ECO:0007669"/>
    <property type="project" value="UniProtKB-UniPathway"/>
</dbReference>
<keyword evidence="4 10" id="KW-0337">GPI-anchor biosynthesis</keyword>
<keyword evidence="5 10" id="KW-0812">Transmembrane</keyword>
<sequence length="269" mass="29733">MATLTSKLYPSEGFHPTSSTKITLNVPYPKVLNNCTLHLHYTLPRLLFIDPYELVHRKESYRFHHWGISDLEKPVHALDWGAKTEDGLAEVPGEDSEHFEQGAELLLDVTLPAVPEDVIVTSEVQVDVPMHLRYAKPLTSGALSGKESESHEAVRLNWPTAFLQCTPSSTVQKLSGVSSTPPSSLSKRAVSLFYSGHMPSSTSVFIPISPDPLGNLQYDLVHVPLGRCEDLAFVEAGTAITVLICFFWLVRVSWRTATRLGDGARAKNE</sequence>
<feature type="transmembrane region" description="Helical" evidence="10">
    <location>
        <begin position="231"/>
        <end position="250"/>
    </location>
</feature>
<comment type="subcellular location">
    <subcellularLocation>
        <location evidence="1 10">Endoplasmic reticulum membrane</location>
        <topology evidence="1 10">Single-pass membrane protein</topology>
    </subcellularLocation>
</comment>
<dbReference type="InterPro" id="IPR013233">
    <property type="entry name" value="PIG-X/PBN1"/>
</dbReference>
<evidence type="ECO:0000256" key="3">
    <source>
        <dbReference type="ARBA" id="ARBA00010345"/>
    </source>
</evidence>
<evidence type="ECO:0000256" key="10">
    <source>
        <dbReference type="RuleBase" id="RU366056"/>
    </source>
</evidence>
<dbReference type="Pfam" id="PF08320">
    <property type="entry name" value="PIG-X"/>
    <property type="match status" value="1"/>
</dbReference>
<proteinExistence type="inferred from homology"/>
<evidence type="ECO:0000256" key="2">
    <source>
        <dbReference type="ARBA" id="ARBA00004687"/>
    </source>
</evidence>
<organism evidence="11 12">
    <name type="scientific">Crucibulum laeve</name>
    <dbReference type="NCBI Taxonomy" id="68775"/>
    <lineage>
        <taxon>Eukaryota</taxon>
        <taxon>Fungi</taxon>
        <taxon>Dikarya</taxon>
        <taxon>Basidiomycota</taxon>
        <taxon>Agaricomycotina</taxon>
        <taxon>Agaricomycetes</taxon>
        <taxon>Agaricomycetidae</taxon>
        <taxon>Agaricales</taxon>
        <taxon>Agaricineae</taxon>
        <taxon>Nidulariaceae</taxon>
        <taxon>Crucibulum</taxon>
    </lineage>
</organism>
<comment type="pathway">
    <text evidence="2 10">Glycolipid biosynthesis; glycosylphosphatidylinositol-anchor biosynthesis.</text>
</comment>
<keyword evidence="8 10" id="KW-0472">Membrane</keyword>
<evidence type="ECO:0000256" key="9">
    <source>
        <dbReference type="ARBA" id="ARBA00023180"/>
    </source>
</evidence>
<dbReference type="Proteomes" id="UP000308652">
    <property type="component" value="Unassembled WGS sequence"/>
</dbReference>
<gene>
    <name evidence="11" type="ORF">BDQ12DRAFT_613303</name>
</gene>
<dbReference type="InterPro" id="IPR040039">
    <property type="entry name" value="PIGX"/>
</dbReference>
<accession>A0A5C3LMY8</accession>
<keyword evidence="7 10" id="KW-1133">Transmembrane helix</keyword>
<evidence type="ECO:0000256" key="8">
    <source>
        <dbReference type="ARBA" id="ARBA00023136"/>
    </source>
</evidence>
<evidence type="ECO:0000256" key="4">
    <source>
        <dbReference type="ARBA" id="ARBA00022502"/>
    </source>
</evidence>
<evidence type="ECO:0000256" key="7">
    <source>
        <dbReference type="ARBA" id="ARBA00022989"/>
    </source>
</evidence>
<evidence type="ECO:0000256" key="5">
    <source>
        <dbReference type="ARBA" id="ARBA00022692"/>
    </source>
</evidence>
<reference evidence="11 12" key="1">
    <citation type="journal article" date="2019" name="Nat. Ecol. Evol.">
        <title>Megaphylogeny resolves global patterns of mushroom evolution.</title>
        <authorList>
            <person name="Varga T."/>
            <person name="Krizsan K."/>
            <person name="Foldi C."/>
            <person name="Dima B."/>
            <person name="Sanchez-Garcia M."/>
            <person name="Sanchez-Ramirez S."/>
            <person name="Szollosi G.J."/>
            <person name="Szarkandi J.G."/>
            <person name="Papp V."/>
            <person name="Albert L."/>
            <person name="Andreopoulos W."/>
            <person name="Angelini C."/>
            <person name="Antonin V."/>
            <person name="Barry K.W."/>
            <person name="Bougher N.L."/>
            <person name="Buchanan P."/>
            <person name="Buyck B."/>
            <person name="Bense V."/>
            <person name="Catcheside P."/>
            <person name="Chovatia M."/>
            <person name="Cooper J."/>
            <person name="Damon W."/>
            <person name="Desjardin D."/>
            <person name="Finy P."/>
            <person name="Geml J."/>
            <person name="Haridas S."/>
            <person name="Hughes K."/>
            <person name="Justo A."/>
            <person name="Karasinski D."/>
            <person name="Kautmanova I."/>
            <person name="Kiss B."/>
            <person name="Kocsube S."/>
            <person name="Kotiranta H."/>
            <person name="LaButti K.M."/>
            <person name="Lechner B.E."/>
            <person name="Liimatainen K."/>
            <person name="Lipzen A."/>
            <person name="Lukacs Z."/>
            <person name="Mihaltcheva S."/>
            <person name="Morgado L.N."/>
            <person name="Niskanen T."/>
            <person name="Noordeloos M.E."/>
            <person name="Ohm R.A."/>
            <person name="Ortiz-Santana B."/>
            <person name="Ovrebo C."/>
            <person name="Racz N."/>
            <person name="Riley R."/>
            <person name="Savchenko A."/>
            <person name="Shiryaev A."/>
            <person name="Soop K."/>
            <person name="Spirin V."/>
            <person name="Szebenyi C."/>
            <person name="Tomsovsky M."/>
            <person name="Tulloss R.E."/>
            <person name="Uehling J."/>
            <person name="Grigoriev I.V."/>
            <person name="Vagvolgyi C."/>
            <person name="Papp T."/>
            <person name="Martin F.M."/>
            <person name="Miettinen O."/>
            <person name="Hibbett D.S."/>
            <person name="Nagy L.G."/>
        </authorList>
    </citation>
    <scope>NUCLEOTIDE SEQUENCE [LARGE SCALE GENOMIC DNA]</scope>
    <source>
        <strain evidence="11 12">CBS 166.37</strain>
    </source>
</reference>
<dbReference type="SMART" id="SM00780">
    <property type="entry name" value="PIG-X"/>
    <property type="match status" value="1"/>
</dbReference>
<dbReference type="GO" id="GO:0005789">
    <property type="term" value="C:endoplasmic reticulum membrane"/>
    <property type="evidence" value="ECO:0007669"/>
    <property type="project" value="UniProtKB-SubCell"/>
</dbReference>
<comment type="function">
    <text evidence="10">Required for proper folding and/or the stability of a subset of proteins in the endoplasmic reticulum. Component of glycosylphosphatidylinositol-mannosyltransferase 1 which transfers the first of the 4 mannoses in the GPI-anchor precursors during GPI-anchor biosynthesis. Probably acts by stabilizing the mannosyltransferase GPI14.</text>
</comment>
<evidence type="ECO:0000256" key="6">
    <source>
        <dbReference type="ARBA" id="ARBA00022824"/>
    </source>
</evidence>
<keyword evidence="12" id="KW-1185">Reference proteome</keyword>
<dbReference type="OrthoDB" id="5546453at2759"/>
<keyword evidence="9" id="KW-0325">Glycoprotein</keyword>
<protein>
    <recommendedName>
        <fullName evidence="10">Protein PBN1</fullName>
    </recommendedName>
</protein>